<protein>
    <submittedName>
        <fullName evidence="1">Uncharacterized protein</fullName>
    </submittedName>
</protein>
<sequence>SSNMHYNNTQLTKPQEIMNAFADFFAKSYLPSSNFNVNDIVTNNSAVLNINSFSETGVRRALMQIKPKLTTGPDNIPAFLLRDCAYVLARPLSVFINICLKTAKIP</sequence>
<name>V5I6D6_ANOGL</name>
<feature type="non-terminal residue" evidence="1">
    <location>
        <position position="1"/>
    </location>
</feature>
<proteinExistence type="predicted"/>
<dbReference type="PANTHER" id="PTHR47510:SF3">
    <property type="entry name" value="ENDO_EXONUCLEASE_PHOSPHATASE DOMAIN-CONTAINING PROTEIN"/>
    <property type="match status" value="1"/>
</dbReference>
<organism evidence="1">
    <name type="scientific">Anoplophora glabripennis</name>
    <name type="common">Asian longhorn beetle</name>
    <name type="synonym">Anoplophora nobilis</name>
    <dbReference type="NCBI Taxonomy" id="217634"/>
    <lineage>
        <taxon>Eukaryota</taxon>
        <taxon>Metazoa</taxon>
        <taxon>Ecdysozoa</taxon>
        <taxon>Arthropoda</taxon>
        <taxon>Hexapoda</taxon>
        <taxon>Insecta</taxon>
        <taxon>Pterygota</taxon>
        <taxon>Neoptera</taxon>
        <taxon>Endopterygota</taxon>
        <taxon>Coleoptera</taxon>
        <taxon>Polyphaga</taxon>
        <taxon>Cucujiformia</taxon>
        <taxon>Chrysomeloidea</taxon>
        <taxon>Cerambycidae</taxon>
        <taxon>Lamiinae</taxon>
        <taxon>Lamiini</taxon>
        <taxon>Anoplophora</taxon>
    </lineage>
</organism>
<dbReference type="PANTHER" id="PTHR47510">
    <property type="entry name" value="REVERSE TRANSCRIPTASE DOMAIN-CONTAINING PROTEIN"/>
    <property type="match status" value="1"/>
</dbReference>
<reference evidence="1" key="1">
    <citation type="submission" date="2013-07" db="EMBL/GenBank/DDBJ databases">
        <title>Midgut Transcriptome Profiling of Anoplphora glabripennis, a Lignocellulose Degrading, Wood-Boring Cerambycid.</title>
        <authorList>
            <person name="Scully E.D."/>
            <person name="Hoover K."/>
            <person name="Carlson J.E."/>
            <person name="Tien M."/>
            <person name="Geib S.M."/>
        </authorList>
    </citation>
    <scope>NUCLEOTIDE SEQUENCE</scope>
</reference>
<evidence type="ECO:0000313" key="1">
    <source>
        <dbReference type="EMBL" id="JAB60096.1"/>
    </source>
</evidence>
<feature type="non-terminal residue" evidence="1">
    <location>
        <position position="106"/>
    </location>
</feature>
<dbReference type="EMBL" id="GALX01008370">
    <property type="protein sequence ID" value="JAB60096.1"/>
    <property type="molecule type" value="Transcribed_RNA"/>
</dbReference>
<dbReference type="AlphaFoldDB" id="V5I6D6"/>
<accession>V5I6D6</accession>